<dbReference type="Gene3D" id="2.40.420.20">
    <property type="match status" value="1"/>
</dbReference>
<dbReference type="PANTHER" id="PTHR30469">
    <property type="entry name" value="MULTIDRUG RESISTANCE PROTEIN MDTA"/>
    <property type="match status" value="1"/>
</dbReference>
<dbReference type="Gene3D" id="2.40.50.100">
    <property type="match status" value="1"/>
</dbReference>
<dbReference type="EMBL" id="FWFQ01000004">
    <property type="protein sequence ID" value="SLN22621.1"/>
    <property type="molecule type" value="Genomic_DNA"/>
</dbReference>
<evidence type="ECO:0000313" key="5">
    <source>
        <dbReference type="EMBL" id="SLN22621.1"/>
    </source>
</evidence>
<reference evidence="5 6" key="1">
    <citation type="submission" date="2017-03" db="EMBL/GenBank/DDBJ databases">
        <authorList>
            <person name="Afonso C.L."/>
            <person name="Miller P.J."/>
            <person name="Scott M.A."/>
            <person name="Spackman E."/>
            <person name="Goraichik I."/>
            <person name="Dimitrov K.M."/>
            <person name="Suarez D.L."/>
            <person name="Swayne D.E."/>
        </authorList>
    </citation>
    <scope>NUCLEOTIDE SEQUENCE [LARGE SCALE GENOMIC DNA]</scope>
    <source>
        <strain evidence="5 6">CECT 7680</strain>
    </source>
</reference>
<protein>
    <submittedName>
        <fullName evidence="5">Solvent efflux pump periplasmic linker SrpA</fullName>
    </submittedName>
</protein>
<dbReference type="GO" id="GO:1990281">
    <property type="term" value="C:efflux pump complex"/>
    <property type="evidence" value="ECO:0007669"/>
    <property type="project" value="TreeGrafter"/>
</dbReference>
<feature type="coiled-coil region" evidence="2">
    <location>
        <begin position="148"/>
        <end position="206"/>
    </location>
</feature>
<evidence type="ECO:0000256" key="1">
    <source>
        <dbReference type="ARBA" id="ARBA00009477"/>
    </source>
</evidence>
<keyword evidence="2" id="KW-0175">Coiled coil</keyword>
<dbReference type="InterPro" id="IPR058625">
    <property type="entry name" value="MdtA-like_BSH"/>
</dbReference>
<dbReference type="Gene3D" id="2.40.30.170">
    <property type="match status" value="1"/>
</dbReference>
<accession>A0A1Y5RPT1</accession>
<gene>
    <name evidence="5" type="primary">srpA</name>
    <name evidence="5" type="ORF">PSA7680_00902</name>
</gene>
<comment type="similarity">
    <text evidence="1">Belongs to the membrane fusion protein (MFP) (TC 8.A.1) family.</text>
</comment>
<dbReference type="InterPro" id="IPR058792">
    <property type="entry name" value="Beta-barrel_RND_2"/>
</dbReference>
<dbReference type="InterPro" id="IPR006143">
    <property type="entry name" value="RND_pump_MFP"/>
</dbReference>
<dbReference type="AlphaFoldDB" id="A0A1Y5RPT1"/>
<keyword evidence="6" id="KW-1185">Reference proteome</keyword>
<organism evidence="5 6">
    <name type="scientific">Pseudoruegeria aquimaris</name>
    <dbReference type="NCBI Taxonomy" id="393663"/>
    <lineage>
        <taxon>Bacteria</taxon>
        <taxon>Pseudomonadati</taxon>
        <taxon>Pseudomonadota</taxon>
        <taxon>Alphaproteobacteria</taxon>
        <taxon>Rhodobacterales</taxon>
        <taxon>Roseobacteraceae</taxon>
        <taxon>Pseudoruegeria</taxon>
    </lineage>
</organism>
<sequence length="392" mass="40926">MRPVSILMALTVVGVLYMAILERDRLVAFATGGPVTAQEATTAEAGDAAEAAQAEAPAQVQTIAQQAKTAEAEAGTKHPPISVVALKSTARTVDNAVLLRGQTEALRQVEVRAETSGQVISEPLRKGTFVEKGQLLCEIDIGTREATLAEAEARLIEAQINYTAASKLAESGYAAETRAASARAALQSAEAAVKAAKKDIERLHVTAPFEGLLESDAAELGSLLQAGGVCATVIQLDPIKLVGFVPETQVDKVELGAMAGARLASGMEITGKVTFISRSADPLTRTFRVEVTVPNPDLRIRDGQTAEIAVAAEGAAAHLLPQSALTLDDEGTLGVRIVEEGDVAGFLPVQVLRDSVDGVWLTGLPETVEVIVSGQEYVVDGVPLKVTYEGAS</sequence>
<dbReference type="Gene3D" id="1.10.287.470">
    <property type="entry name" value="Helix hairpin bin"/>
    <property type="match status" value="1"/>
</dbReference>
<evidence type="ECO:0000256" key="2">
    <source>
        <dbReference type="SAM" id="Coils"/>
    </source>
</evidence>
<dbReference type="GO" id="GO:0015562">
    <property type="term" value="F:efflux transmembrane transporter activity"/>
    <property type="evidence" value="ECO:0007669"/>
    <property type="project" value="TreeGrafter"/>
</dbReference>
<dbReference type="PANTHER" id="PTHR30469:SF29">
    <property type="entry name" value="BLR2860 PROTEIN"/>
    <property type="match status" value="1"/>
</dbReference>
<name>A0A1Y5RPT1_9RHOB</name>
<evidence type="ECO:0000259" key="4">
    <source>
        <dbReference type="Pfam" id="PF25954"/>
    </source>
</evidence>
<dbReference type="SUPFAM" id="SSF111369">
    <property type="entry name" value="HlyD-like secretion proteins"/>
    <property type="match status" value="1"/>
</dbReference>
<dbReference type="RefSeq" id="WP_085867458.1">
    <property type="nucleotide sequence ID" value="NZ_FWFQ01000004.1"/>
</dbReference>
<dbReference type="Proteomes" id="UP000193409">
    <property type="component" value="Unassembled WGS sequence"/>
</dbReference>
<evidence type="ECO:0000313" key="6">
    <source>
        <dbReference type="Proteomes" id="UP000193409"/>
    </source>
</evidence>
<evidence type="ECO:0000259" key="3">
    <source>
        <dbReference type="Pfam" id="PF25917"/>
    </source>
</evidence>
<dbReference type="OrthoDB" id="9806939at2"/>
<proteinExistence type="inferred from homology"/>
<dbReference type="NCBIfam" id="TIGR01730">
    <property type="entry name" value="RND_mfp"/>
    <property type="match status" value="1"/>
</dbReference>
<dbReference type="Pfam" id="PF25954">
    <property type="entry name" value="Beta-barrel_RND_2"/>
    <property type="match status" value="1"/>
</dbReference>
<feature type="domain" description="CusB-like beta-barrel" evidence="4">
    <location>
        <begin position="245"/>
        <end position="313"/>
    </location>
</feature>
<dbReference type="Pfam" id="PF25917">
    <property type="entry name" value="BSH_RND"/>
    <property type="match status" value="1"/>
</dbReference>
<feature type="domain" description="Multidrug resistance protein MdtA-like barrel-sandwich hybrid" evidence="3">
    <location>
        <begin position="107"/>
        <end position="232"/>
    </location>
</feature>